<dbReference type="InterPro" id="IPR025669">
    <property type="entry name" value="AAA_dom"/>
</dbReference>
<evidence type="ECO:0000313" key="2">
    <source>
        <dbReference type="EMBL" id="BAN08140.1"/>
    </source>
</evidence>
<dbReference type="CDD" id="cd02042">
    <property type="entry name" value="ParAB_family"/>
    <property type="match status" value="1"/>
</dbReference>
<sequence length="271" mass="30681">MEVSIMGEVITFGNFKGGTGKTTNATLACLALARAGKKTLLIDFDPQANATDIYFKTAANLGHDDIKFNQTLLASIQEEDLSRSLVTLDKNIDFIPSSADFSLYPRIMEKKFKNNYKDRVTYFSKLLASLKEKYDFVVFDLPPTISLISDSALYASDWVLIILQTQEHSLQGAESFLKYIQEQVIDEYEAPSLNLLGILPVLLKNGAPVDHSTLEVAEEEFGKENMLKTLIRNMERIKRYSIRGVFLKDQFDKKIIRLYDSVAQEIIERAD</sequence>
<dbReference type="Proteomes" id="UP000012042">
    <property type="component" value="Plasmid pKB290-4"/>
</dbReference>
<organism evidence="2 3">
    <name type="scientific">Levilactobacillus brevis KB290</name>
    <dbReference type="NCBI Taxonomy" id="1001583"/>
    <lineage>
        <taxon>Bacteria</taxon>
        <taxon>Bacillati</taxon>
        <taxon>Bacillota</taxon>
        <taxon>Bacilli</taxon>
        <taxon>Lactobacillales</taxon>
        <taxon>Lactobacillaceae</taxon>
        <taxon>Levilactobacillus</taxon>
    </lineage>
</organism>
<keyword evidence="2" id="KW-0614">Plasmid</keyword>
<proteinExistence type="predicted"/>
<reference evidence="2 3" key="1">
    <citation type="journal article" date="2013" name="PLoS ONE">
        <title>Genomic Analysis by Deep Sequencing of the Probiotic Lactobacillus brevis KB290 Harboring Nine Plasmids Reveals Genomic Stability.</title>
        <authorList>
            <person name="Fukao M."/>
            <person name="Oshima K."/>
            <person name="Morita H."/>
            <person name="Toh H."/>
            <person name="Suda W."/>
            <person name="Kim S.W."/>
            <person name="Suzuki S."/>
            <person name="Yakabe T."/>
            <person name="Hattori M."/>
            <person name="Yajima N."/>
        </authorList>
    </citation>
    <scope>NUCLEOTIDE SEQUENCE [LARGE SCALE GENOMIC DNA]</scope>
    <source>
        <strain evidence="2 3">KB290</strain>
        <plasmid evidence="2">pKB290-4</plasmid>
    </source>
</reference>
<dbReference type="AlphaFoldDB" id="M5AIC0"/>
<dbReference type="SUPFAM" id="SSF52540">
    <property type="entry name" value="P-loop containing nucleoside triphosphate hydrolases"/>
    <property type="match status" value="1"/>
</dbReference>
<geneLocation type="plasmid" evidence="2 3">
    <name>pKB290-4</name>
</geneLocation>
<dbReference type="InterPro" id="IPR050678">
    <property type="entry name" value="DNA_Partitioning_ATPase"/>
</dbReference>
<evidence type="ECO:0000313" key="3">
    <source>
        <dbReference type="Proteomes" id="UP000012042"/>
    </source>
</evidence>
<dbReference type="InterPro" id="IPR027417">
    <property type="entry name" value="P-loop_NTPase"/>
</dbReference>
<evidence type="ECO:0000259" key="1">
    <source>
        <dbReference type="Pfam" id="PF13614"/>
    </source>
</evidence>
<feature type="domain" description="AAA" evidence="1">
    <location>
        <begin position="8"/>
        <end position="182"/>
    </location>
</feature>
<gene>
    <name evidence="2" type="ORF">LVISKB_P4-0009</name>
</gene>
<dbReference type="PANTHER" id="PTHR13696">
    <property type="entry name" value="P-LOOP CONTAINING NUCLEOSIDE TRIPHOSPHATE HYDROLASE"/>
    <property type="match status" value="1"/>
</dbReference>
<dbReference type="Gene3D" id="3.40.50.300">
    <property type="entry name" value="P-loop containing nucleotide triphosphate hydrolases"/>
    <property type="match status" value="1"/>
</dbReference>
<dbReference type="KEGG" id="lbk:LVISKB_P4-0009"/>
<dbReference type="PANTHER" id="PTHR13696:SF52">
    <property type="entry name" value="PARA FAMILY PROTEIN CT_582"/>
    <property type="match status" value="1"/>
</dbReference>
<accession>M5AIC0</accession>
<dbReference type="Pfam" id="PF13614">
    <property type="entry name" value="AAA_31"/>
    <property type="match status" value="1"/>
</dbReference>
<dbReference type="HOGENOM" id="CLU_037612_4_2_9"/>
<protein>
    <submittedName>
        <fullName evidence="2">Protein soj homolog</fullName>
    </submittedName>
</protein>
<dbReference type="EMBL" id="AP012171">
    <property type="protein sequence ID" value="BAN08140.1"/>
    <property type="molecule type" value="Genomic_DNA"/>
</dbReference>
<name>M5AIC0_LEVBR</name>
<dbReference type="PATRIC" id="fig|1001583.3.peg.2480"/>